<reference evidence="1 2" key="1">
    <citation type="journal article" date="2015" name="Nature">
        <title>rRNA introns, odd ribosomes, and small enigmatic genomes across a large radiation of phyla.</title>
        <authorList>
            <person name="Brown C.T."/>
            <person name="Hug L.A."/>
            <person name="Thomas B.C."/>
            <person name="Sharon I."/>
            <person name="Castelle C.J."/>
            <person name="Singh A."/>
            <person name="Wilkins M.J."/>
            <person name="Williams K.H."/>
            <person name="Banfield J.F."/>
        </authorList>
    </citation>
    <scope>NUCLEOTIDE SEQUENCE [LARGE SCALE GENOMIC DNA]</scope>
</reference>
<gene>
    <name evidence="1" type="ORF">UY48_C0001G0049</name>
</gene>
<comment type="caution">
    <text evidence="1">The sequence shown here is derived from an EMBL/GenBank/DDBJ whole genome shotgun (WGS) entry which is preliminary data.</text>
</comment>
<accession>A0A0G1W3Y7</accession>
<dbReference type="Proteomes" id="UP000034588">
    <property type="component" value="Unassembled WGS sequence"/>
</dbReference>
<dbReference type="EMBL" id="LCQD01000001">
    <property type="protein sequence ID" value="KKW13428.1"/>
    <property type="molecule type" value="Genomic_DNA"/>
</dbReference>
<protein>
    <submittedName>
        <fullName evidence="1">Uncharacterized protein</fullName>
    </submittedName>
</protein>
<evidence type="ECO:0000313" key="2">
    <source>
        <dbReference type="Proteomes" id="UP000034588"/>
    </source>
</evidence>
<sequence length="54" mass="5832">MGTYTVIGLDLSRKYLVSEAQVRLGLDKLRAYVEGRGVDGSGGLDGLPMFENRG</sequence>
<dbReference type="AlphaFoldDB" id="A0A0G1W3Y7"/>
<evidence type="ECO:0000313" key="1">
    <source>
        <dbReference type="EMBL" id="KKW13428.1"/>
    </source>
</evidence>
<organism evidence="1 2">
    <name type="scientific">Candidatus Gottesmanbacteria bacterium GW2011_GWB1_49_7</name>
    <dbReference type="NCBI Taxonomy" id="1618448"/>
    <lineage>
        <taxon>Bacteria</taxon>
        <taxon>Candidatus Gottesmaniibacteriota</taxon>
    </lineage>
</organism>
<name>A0A0G1W3Y7_9BACT</name>
<proteinExistence type="predicted"/>